<accession>A0A7V8FVC3</accession>
<dbReference type="SFLD" id="SFLDG01129">
    <property type="entry name" value="C1.5:_HAD__Beta-PGM__Phosphata"/>
    <property type="match status" value="1"/>
</dbReference>
<dbReference type="EMBL" id="WNDX01000102">
    <property type="protein sequence ID" value="KAF1041889.1"/>
    <property type="molecule type" value="Genomic_DNA"/>
</dbReference>
<dbReference type="PANTHER" id="PTHR46470:SF4">
    <property type="entry name" value="5-AMINO-6-(5-PHOSPHO-D-RIBITYLAMINO)URACIL PHOSPHATASE YIGB"/>
    <property type="match status" value="1"/>
</dbReference>
<keyword evidence="2" id="KW-0378">Hydrolase</keyword>
<dbReference type="SUPFAM" id="SSF56784">
    <property type="entry name" value="HAD-like"/>
    <property type="match status" value="1"/>
</dbReference>
<organism evidence="4 5">
    <name type="scientific">Herbaspirillum frisingense</name>
    <dbReference type="NCBI Taxonomy" id="92645"/>
    <lineage>
        <taxon>Bacteria</taxon>
        <taxon>Pseudomonadati</taxon>
        <taxon>Pseudomonadota</taxon>
        <taxon>Betaproteobacteria</taxon>
        <taxon>Burkholderiales</taxon>
        <taxon>Oxalobacteraceae</taxon>
        <taxon>Herbaspirillum</taxon>
    </lineage>
</organism>
<evidence type="ECO:0000256" key="2">
    <source>
        <dbReference type="ARBA" id="ARBA00022801"/>
    </source>
</evidence>
<dbReference type="InterPro" id="IPR036412">
    <property type="entry name" value="HAD-like_sf"/>
</dbReference>
<comment type="cofactor">
    <cofactor evidence="1">
        <name>Mg(2+)</name>
        <dbReference type="ChEBI" id="CHEBI:18420"/>
    </cofactor>
</comment>
<dbReference type="InterPro" id="IPR051400">
    <property type="entry name" value="HAD-like_hydrolase"/>
</dbReference>
<dbReference type="Gene3D" id="3.40.50.1000">
    <property type="entry name" value="HAD superfamily/HAD-like"/>
    <property type="match status" value="1"/>
</dbReference>
<dbReference type="InterPro" id="IPR023214">
    <property type="entry name" value="HAD_sf"/>
</dbReference>
<dbReference type="GO" id="GO:0016787">
    <property type="term" value="F:hydrolase activity"/>
    <property type="evidence" value="ECO:0007669"/>
    <property type="project" value="UniProtKB-KW"/>
</dbReference>
<dbReference type="Gene3D" id="1.20.120.1600">
    <property type="match status" value="1"/>
</dbReference>
<dbReference type="NCBIfam" id="TIGR01509">
    <property type="entry name" value="HAD-SF-IA-v3"/>
    <property type="match status" value="1"/>
</dbReference>
<keyword evidence="3" id="KW-0460">Magnesium</keyword>
<dbReference type="SFLD" id="SFLDS00003">
    <property type="entry name" value="Haloacid_Dehalogenase"/>
    <property type="match status" value="1"/>
</dbReference>
<dbReference type="GO" id="GO:0009231">
    <property type="term" value="P:riboflavin biosynthetic process"/>
    <property type="evidence" value="ECO:0007669"/>
    <property type="project" value="TreeGrafter"/>
</dbReference>
<dbReference type="NCBIfam" id="TIGR01549">
    <property type="entry name" value="HAD-SF-IA-v1"/>
    <property type="match status" value="1"/>
</dbReference>
<evidence type="ECO:0000256" key="1">
    <source>
        <dbReference type="ARBA" id="ARBA00001946"/>
    </source>
</evidence>
<evidence type="ECO:0000256" key="3">
    <source>
        <dbReference type="ARBA" id="ARBA00022842"/>
    </source>
</evidence>
<dbReference type="AlphaFoldDB" id="A0A7V8FVC3"/>
<dbReference type="PANTHER" id="PTHR46470">
    <property type="entry name" value="N-ACYLNEURAMINATE-9-PHOSPHATASE"/>
    <property type="match status" value="1"/>
</dbReference>
<name>A0A7V8FVC3_9BURK</name>
<protein>
    <submittedName>
        <fullName evidence="4">5-amino-6-(5-phospho-D-ribitylamino)uracil phosphatase YigB</fullName>
    </submittedName>
</protein>
<evidence type="ECO:0000313" key="4">
    <source>
        <dbReference type="EMBL" id="KAF1041889.1"/>
    </source>
</evidence>
<sequence length="246" mass="26877">MNTPASPLSAAPSGTAVKAVLFDLDDTLWAIEPVLVRAESLLYEWLRTHAPRVTAAHTVVSLRERRMALMQTDPRYRIDLWKLRHAALTEVFAEYGEDLALVDEAMALFSEARSTVALFDDVEPALLRLKEKLTLGSVSNGFADLERIGLAEHFGVSLAAHRFGRAKPDAAIFHAACEALGVAPAAAVYVGDDPHLDVQGAQQAGLRAVWMNRFDRPLPEGIVPDAVCRDLHELHDWLEAQAAPAA</sequence>
<gene>
    <name evidence="4" type="primary">yigB</name>
    <name evidence="4" type="ORF">GAK35_03029</name>
</gene>
<reference evidence="5" key="1">
    <citation type="journal article" date="2020" name="MBio">
        <title>Horizontal gene transfer to a defensive symbiont with a reduced genome amongst a multipartite beetle microbiome.</title>
        <authorList>
            <person name="Waterworth S.C."/>
            <person name="Florez L.V."/>
            <person name="Rees E.R."/>
            <person name="Hertweck C."/>
            <person name="Kaltenpoth M."/>
            <person name="Kwan J.C."/>
        </authorList>
    </citation>
    <scope>NUCLEOTIDE SEQUENCE [LARGE SCALE GENOMIC DNA]</scope>
</reference>
<comment type="caution">
    <text evidence="4">The sequence shown here is derived from an EMBL/GenBank/DDBJ whole genome shotgun (WGS) entry which is preliminary data.</text>
</comment>
<dbReference type="Pfam" id="PF00702">
    <property type="entry name" value="Hydrolase"/>
    <property type="match status" value="1"/>
</dbReference>
<evidence type="ECO:0000313" key="5">
    <source>
        <dbReference type="Proteomes" id="UP000462435"/>
    </source>
</evidence>
<dbReference type="Proteomes" id="UP000462435">
    <property type="component" value="Unassembled WGS sequence"/>
</dbReference>
<dbReference type="InterPro" id="IPR006439">
    <property type="entry name" value="HAD-SF_hydro_IA"/>
</dbReference>
<proteinExistence type="predicted"/>